<dbReference type="AlphaFoldDB" id="A0A5P9NJH1"/>
<protein>
    <submittedName>
        <fullName evidence="2">Nuclear transport factor 2 family protein</fullName>
    </submittedName>
</protein>
<dbReference type="OrthoDB" id="581683at2"/>
<evidence type="ECO:0000313" key="2">
    <source>
        <dbReference type="EMBL" id="QFU75118.1"/>
    </source>
</evidence>
<dbReference type="SUPFAM" id="SSF54427">
    <property type="entry name" value="NTF2-like"/>
    <property type="match status" value="1"/>
</dbReference>
<evidence type="ECO:0000313" key="3">
    <source>
        <dbReference type="Proteomes" id="UP000326287"/>
    </source>
</evidence>
<feature type="domain" description="SnoaL-like" evidence="1">
    <location>
        <begin position="54"/>
        <end position="172"/>
    </location>
</feature>
<dbReference type="Pfam" id="PF13577">
    <property type="entry name" value="SnoaL_4"/>
    <property type="match status" value="1"/>
</dbReference>
<accession>A0A5P9NJH1</accession>
<sequence length="213" mass="24267">MSLRTYPLLRDWTAIAHANTIRIDCFYNYVPSRLTFQGWAARIRKTAMTATPPDQLAISDILHAHCRGLDRNDSTLLASCYWPEAEVNYGNFIGPAAEFCQLIGPALAPVYELTRHCVSNFTIQINGEQAHCESYVEAAHLLRGAEQEMCFSGRYLDRLEKRDGHWRMVHRHVVMDWSRTRAITDERQSEGFVALSKGTAGDDDPSIQFFRKA</sequence>
<gene>
    <name evidence="2" type="ORF">EY643_05340</name>
</gene>
<dbReference type="InterPro" id="IPR037401">
    <property type="entry name" value="SnoaL-like"/>
</dbReference>
<keyword evidence="3" id="KW-1185">Reference proteome</keyword>
<dbReference type="CDD" id="cd00531">
    <property type="entry name" value="NTF2_like"/>
    <property type="match status" value="1"/>
</dbReference>
<dbReference type="Gene3D" id="3.10.450.50">
    <property type="match status" value="1"/>
</dbReference>
<reference evidence="2 3" key="1">
    <citation type="submission" date="2019-02" db="EMBL/GenBank/DDBJ databases">
        <authorList>
            <person name="Li S.-H."/>
        </authorList>
    </citation>
    <scope>NUCLEOTIDE SEQUENCE [LARGE SCALE GENOMIC DNA]</scope>
    <source>
        <strain evidence="2 3">IMCC14385</strain>
    </source>
</reference>
<dbReference type="KEGG" id="halc:EY643_05340"/>
<dbReference type="Proteomes" id="UP000326287">
    <property type="component" value="Chromosome"/>
</dbReference>
<proteinExistence type="predicted"/>
<dbReference type="InterPro" id="IPR032710">
    <property type="entry name" value="NTF2-like_dom_sf"/>
</dbReference>
<dbReference type="EMBL" id="CP036422">
    <property type="protein sequence ID" value="QFU75118.1"/>
    <property type="molecule type" value="Genomic_DNA"/>
</dbReference>
<name>A0A5P9NJH1_9GAMM</name>
<evidence type="ECO:0000259" key="1">
    <source>
        <dbReference type="Pfam" id="PF13577"/>
    </source>
</evidence>
<organism evidence="2 3">
    <name type="scientific">Halioglobus maricola</name>
    <dbReference type="NCBI Taxonomy" id="2601894"/>
    <lineage>
        <taxon>Bacteria</taxon>
        <taxon>Pseudomonadati</taxon>
        <taxon>Pseudomonadota</taxon>
        <taxon>Gammaproteobacteria</taxon>
        <taxon>Cellvibrionales</taxon>
        <taxon>Halieaceae</taxon>
        <taxon>Halioglobus</taxon>
    </lineage>
</organism>